<evidence type="ECO:0000256" key="6">
    <source>
        <dbReference type="ARBA" id="ARBA00023125"/>
    </source>
</evidence>
<sequence>MCNLYSTDTGLDAIRSAVRQLSLDLQPGEGLGNFAGIGRLYPDQDGVIVRREDNGLRLSSMRWGFPPAPTKDKPKSAKPITNIRNLDSGWWRNVNGEYLREPQYRCLVPFTRFAEPLKGRVNAWFALPGQEIGWFAGVWRPWHGERLAEVPGEPKRKRVEQDWRLYAFLTTSPNSVVKPIHPRAMPVILTEPAECLEWLAGGDDSLRLQRPLSDERLQRVE</sequence>
<evidence type="ECO:0000256" key="7">
    <source>
        <dbReference type="ARBA" id="ARBA00023239"/>
    </source>
</evidence>
<comment type="similarity">
    <text evidence="1 8">Belongs to the SOS response-associated peptidase family.</text>
</comment>
<keyword evidence="3" id="KW-0227">DNA damage</keyword>
<dbReference type="Gene3D" id="3.90.1680.10">
    <property type="entry name" value="SOS response associated peptidase-like"/>
    <property type="match status" value="1"/>
</dbReference>
<dbReference type="GO" id="GO:0016829">
    <property type="term" value="F:lyase activity"/>
    <property type="evidence" value="ECO:0007669"/>
    <property type="project" value="UniProtKB-KW"/>
</dbReference>
<evidence type="ECO:0000256" key="4">
    <source>
        <dbReference type="ARBA" id="ARBA00022801"/>
    </source>
</evidence>
<dbReference type="EC" id="3.4.-.-" evidence="8"/>
<reference evidence="9" key="2">
    <citation type="submission" date="2023-01" db="EMBL/GenBank/DDBJ databases">
        <authorList>
            <person name="Sun Q."/>
            <person name="Evtushenko L."/>
        </authorList>
    </citation>
    <scope>NUCLEOTIDE SEQUENCE</scope>
    <source>
        <strain evidence="9">VKM B-1513</strain>
    </source>
</reference>
<evidence type="ECO:0000256" key="3">
    <source>
        <dbReference type="ARBA" id="ARBA00022763"/>
    </source>
</evidence>
<dbReference type="EMBL" id="BSFE01000016">
    <property type="protein sequence ID" value="GLK53970.1"/>
    <property type="molecule type" value="Genomic_DNA"/>
</dbReference>
<keyword evidence="10" id="KW-1185">Reference proteome</keyword>
<dbReference type="GO" id="GO:0006508">
    <property type="term" value="P:proteolysis"/>
    <property type="evidence" value="ECO:0007669"/>
    <property type="project" value="UniProtKB-KW"/>
</dbReference>
<comment type="caution">
    <text evidence="9">The sequence shown here is derived from an EMBL/GenBank/DDBJ whole genome shotgun (WGS) entry which is preliminary data.</text>
</comment>
<dbReference type="Proteomes" id="UP001143486">
    <property type="component" value="Unassembled WGS sequence"/>
</dbReference>
<gene>
    <name evidence="9" type="ORF">GCM10017621_34780</name>
</gene>
<proteinExistence type="inferred from homology"/>
<keyword evidence="7" id="KW-0456">Lyase</keyword>
<evidence type="ECO:0000313" key="9">
    <source>
        <dbReference type="EMBL" id="GLK53970.1"/>
    </source>
</evidence>
<dbReference type="AlphaFoldDB" id="A0A9W6IRN2"/>
<evidence type="ECO:0000256" key="5">
    <source>
        <dbReference type="ARBA" id="ARBA00023124"/>
    </source>
</evidence>
<dbReference type="PANTHER" id="PTHR13604:SF0">
    <property type="entry name" value="ABASIC SITE PROCESSING PROTEIN HMCES"/>
    <property type="match status" value="1"/>
</dbReference>
<keyword evidence="2 8" id="KW-0645">Protease</keyword>
<keyword evidence="5" id="KW-0190">Covalent protein-DNA linkage</keyword>
<dbReference type="InterPro" id="IPR003738">
    <property type="entry name" value="SRAP"/>
</dbReference>
<evidence type="ECO:0000256" key="1">
    <source>
        <dbReference type="ARBA" id="ARBA00008136"/>
    </source>
</evidence>
<protein>
    <recommendedName>
        <fullName evidence="8">Abasic site processing protein</fullName>
        <ecNumber evidence="8">3.4.-.-</ecNumber>
    </recommendedName>
</protein>
<evidence type="ECO:0000313" key="10">
    <source>
        <dbReference type="Proteomes" id="UP001143486"/>
    </source>
</evidence>
<evidence type="ECO:0000256" key="2">
    <source>
        <dbReference type="ARBA" id="ARBA00022670"/>
    </source>
</evidence>
<organism evidence="9 10">
    <name type="scientific">Maricaulis virginensis</name>
    <dbReference type="NCBI Taxonomy" id="144022"/>
    <lineage>
        <taxon>Bacteria</taxon>
        <taxon>Pseudomonadati</taxon>
        <taxon>Pseudomonadota</taxon>
        <taxon>Alphaproteobacteria</taxon>
        <taxon>Maricaulales</taxon>
        <taxon>Maricaulaceae</taxon>
        <taxon>Maricaulis</taxon>
    </lineage>
</organism>
<dbReference type="GO" id="GO:0106300">
    <property type="term" value="P:protein-DNA covalent cross-linking repair"/>
    <property type="evidence" value="ECO:0007669"/>
    <property type="project" value="InterPro"/>
</dbReference>
<dbReference type="PANTHER" id="PTHR13604">
    <property type="entry name" value="DC12-RELATED"/>
    <property type="match status" value="1"/>
</dbReference>
<evidence type="ECO:0000256" key="8">
    <source>
        <dbReference type="RuleBase" id="RU364100"/>
    </source>
</evidence>
<dbReference type="Pfam" id="PF02586">
    <property type="entry name" value="SRAP"/>
    <property type="match status" value="1"/>
</dbReference>
<dbReference type="GO" id="GO:0003697">
    <property type="term" value="F:single-stranded DNA binding"/>
    <property type="evidence" value="ECO:0007669"/>
    <property type="project" value="InterPro"/>
</dbReference>
<dbReference type="SUPFAM" id="SSF143081">
    <property type="entry name" value="BB1717-like"/>
    <property type="match status" value="1"/>
</dbReference>
<accession>A0A9W6IRN2</accession>
<reference evidence="9" key="1">
    <citation type="journal article" date="2014" name="Int. J. Syst. Evol. Microbiol.">
        <title>Complete genome sequence of Corynebacterium casei LMG S-19264T (=DSM 44701T), isolated from a smear-ripened cheese.</title>
        <authorList>
            <consortium name="US DOE Joint Genome Institute (JGI-PGF)"/>
            <person name="Walter F."/>
            <person name="Albersmeier A."/>
            <person name="Kalinowski J."/>
            <person name="Ruckert C."/>
        </authorList>
    </citation>
    <scope>NUCLEOTIDE SEQUENCE</scope>
    <source>
        <strain evidence="9">VKM B-1513</strain>
    </source>
</reference>
<keyword evidence="4 8" id="KW-0378">Hydrolase</keyword>
<name>A0A9W6IRN2_9PROT</name>
<keyword evidence="6" id="KW-0238">DNA-binding</keyword>
<dbReference type="GO" id="GO:0008233">
    <property type="term" value="F:peptidase activity"/>
    <property type="evidence" value="ECO:0007669"/>
    <property type="project" value="UniProtKB-KW"/>
</dbReference>
<dbReference type="RefSeq" id="WP_271188302.1">
    <property type="nucleotide sequence ID" value="NZ_BSFE01000016.1"/>
</dbReference>
<dbReference type="InterPro" id="IPR036590">
    <property type="entry name" value="SRAP-like"/>
</dbReference>